<name>A0A087UC51_STEMI</name>
<sequence length="36" mass="4353">MRKLGIHMIAVCVVERSILQRFYVLINFRTFFFSCN</sequence>
<evidence type="ECO:0000313" key="1">
    <source>
        <dbReference type="EMBL" id="KFM74940.1"/>
    </source>
</evidence>
<proteinExistence type="predicted"/>
<protein>
    <submittedName>
        <fullName evidence="1">Uncharacterized protein</fullName>
    </submittedName>
</protein>
<dbReference type="AlphaFoldDB" id="A0A087UC51"/>
<keyword evidence="2" id="KW-1185">Reference proteome</keyword>
<organism evidence="1 2">
    <name type="scientific">Stegodyphus mimosarum</name>
    <name type="common">African social velvet spider</name>
    <dbReference type="NCBI Taxonomy" id="407821"/>
    <lineage>
        <taxon>Eukaryota</taxon>
        <taxon>Metazoa</taxon>
        <taxon>Ecdysozoa</taxon>
        <taxon>Arthropoda</taxon>
        <taxon>Chelicerata</taxon>
        <taxon>Arachnida</taxon>
        <taxon>Araneae</taxon>
        <taxon>Araneomorphae</taxon>
        <taxon>Entelegynae</taxon>
        <taxon>Eresoidea</taxon>
        <taxon>Eresidae</taxon>
        <taxon>Stegodyphus</taxon>
    </lineage>
</organism>
<gene>
    <name evidence="1" type="ORF">X975_17209</name>
</gene>
<reference evidence="1 2" key="1">
    <citation type="submission" date="2013-11" db="EMBL/GenBank/DDBJ databases">
        <title>Genome sequencing of Stegodyphus mimosarum.</title>
        <authorList>
            <person name="Bechsgaard J."/>
        </authorList>
    </citation>
    <scope>NUCLEOTIDE SEQUENCE [LARGE SCALE GENOMIC DNA]</scope>
</reference>
<accession>A0A087UC51</accession>
<evidence type="ECO:0000313" key="2">
    <source>
        <dbReference type="Proteomes" id="UP000054359"/>
    </source>
</evidence>
<dbReference type="EMBL" id="KK119167">
    <property type="protein sequence ID" value="KFM74940.1"/>
    <property type="molecule type" value="Genomic_DNA"/>
</dbReference>
<dbReference type="Proteomes" id="UP000054359">
    <property type="component" value="Unassembled WGS sequence"/>
</dbReference>
<feature type="non-terminal residue" evidence="1">
    <location>
        <position position="36"/>
    </location>
</feature>